<dbReference type="EMBL" id="JAAGOH010000011">
    <property type="protein sequence ID" value="NDY91681.1"/>
    <property type="molecule type" value="Genomic_DNA"/>
</dbReference>
<keyword evidence="2" id="KW-0285">Flavoprotein</keyword>
<evidence type="ECO:0000259" key="4">
    <source>
        <dbReference type="SMART" id="SM00903"/>
    </source>
</evidence>
<dbReference type="Proteomes" id="UP000484255">
    <property type="component" value="Unassembled WGS sequence"/>
</dbReference>
<dbReference type="Pfam" id="PF01613">
    <property type="entry name" value="Flavin_Reduct"/>
    <property type="match status" value="1"/>
</dbReference>
<reference evidence="5 6" key="1">
    <citation type="submission" date="2020-02" db="EMBL/GenBank/DDBJ databases">
        <title>Ideonella bacterium strain TBM-1.</title>
        <authorList>
            <person name="Chen W.-M."/>
        </authorList>
    </citation>
    <scope>NUCLEOTIDE SEQUENCE [LARGE SCALE GENOMIC DNA]</scope>
    <source>
        <strain evidence="5 6">TBM-1</strain>
    </source>
</reference>
<sequence length="191" mass="20558">MRQAIDLRHAYRLLNHGPTVLVSACHEGRANLMPAAWVMPLDFHPPRVAVVIDKAAYTRQLIEASGRLALSVPCAAQAALVHRLGGYSGATRDKFTPPEGACALDEPQAASPLVAGCVAWLDARLLREPHVEQSYDLFLAEVTAAWADARVFHQGRWTFDQAGDALRTLHHVAGGHFLTPGRALDAGSGEG</sequence>
<evidence type="ECO:0000256" key="3">
    <source>
        <dbReference type="ARBA" id="ARBA00038054"/>
    </source>
</evidence>
<feature type="domain" description="Flavin reductase like" evidence="4">
    <location>
        <begin position="12"/>
        <end position="159"/>
    </location>
</feature>
<dbReference type="RefSeq" id="WP_163457537.1">
    <property type="nucleotide sequence ID" value="NZ_JAAGOH010000011.1"/>
</dbReference>
<comment type="caution">
    <text evidence="5">The sequence shown here is derived from an EMBL/GenBank/DDBJ whole genome shotgun (WGS) entry which is preliminary data.</text>
</comment>
<organism evidence="5 6">
    <name type="scientific">Ideonella livida</name>
    <dbReference type="NCBI Taxonomy" id="2707176"/>
    <lineage>
        <taxon>Bacteria</taxon>
        <taxon>Pseudomonadati</taxon>
        <taxon>Pseudomonadota</taxon>
        <taxon>Betaproteobacteria</taxon>
        <taxon>Burkholderiales</taxon>
        <taxon>Sphaerotilaceae</taxon>
        <taxon>Ideonella</taxon>
    </lineage>
</organism>
<dbReference type="InterPro" id="IPR002563">
    <property type="entry name" value="Flavin_Rdtase-like_dom"/>
</dbReference>
<keyword evidence="6" id="KW-1185">Reference proteome</keyword>
<dbReference type="SUPFAM" id="SSF50475">
    <property type="entry name" value="FMN-binding split barrel"/>
    <property type="match status" value="1"/>
</dbReference>
<accession>A0A7C9TJ00</accession>
<evidence type="ECO:0000256" key="2">
    <source>
        <dbReference type="ARBA" id="ARBA00022630"/>
    </source>
</evidence>
<dbReference type="GO" id="GO:0010181">
    <property type="term" value="F:FMN binding"/>
    <property type="evidence" value="ECO:0007669"/>
    <property type="project" value="InterPro"/>
</dbReference>
<dbReference type="PANTHER" id="PTHR43567">
    <property type="entry name" value="FLAVOREDOXIN-RELATED-RELATED"/>
    <property type="match status" value="1"/>
</dbReference>
<dbReference type="InterPro" id="IPR012349">
    <property type="entry name" value="Split_barrel_FMN-bd"/>
</dbReference>
<dbReference type="GO" id="GO:0016646">
    <property type="term" value="F:oxidoreductase activity, acting on the CH-NH group of donors, NAD or NADP as acceptor"/>
    <property type="evidence" value="ECO:0007669"/>
    <property type="project" value="UniProtKB-ARBA"/>
</dbReference>
<comment type="similarity">
    <text evidence="3">Belongs to the flavoredoxin family.</text>
</comment>
<dbReference type="AlphaFoldDB" id="A0A7C9TJ00"/>
<comment type="cofactor">
    <cofactor evidence="1">
        <name>FMN</name>
        <dbReference type="ChEBI" id="CHEBI:58210"/>
    </cofactor>
</comment>
<proteinExistence type="inferred from homology"/>
<evidence type="ECO:0000256" key="1">
    <source>
        <dbReference type="ARBA" id="ARBA00001917"/>
    </source>
</evidence>
<dbReference type="Gene3D" id="2.30.110.10">
    <property type="entry name" value="Electron Transport, Fmn-binding Protein, Chain A"/>
    <property type="match status" value="1"/>
</dbReference>
<gene>
    <name evidence="5" type="ORF">G3A44_10835</name>
</gene>
<dbReference type="InterPro" id="IPR052174">
    <property type="entry name" value="Flavoredoxin"/>
</dbReference>
<dbReference type="SMART" id="SM00903">
    <property type="entry name" value="Flavin_Reduct"/>
    <property type="match status" value="1"/>
</dbReference>
<dbReference type="PROSITE" id="PS51257">
    <property type="entry name" value="PROKAR_LIPOPROTEIN"/>
    <property type="match status" value="1"/>
</dbReference>
<name>A0A7C9TJ00_9BURK</name>
<evidence type="ECO:0000313" key="5">
    <source>
        <dbReference type="EMBL" id="NDY91681.1"/>
    </source>
</evidence>
<dbReference type="PANTHER" id="PTHR43567:SF1">
    <property type="entry name" value="FLAVOREDOXIN"/>
    <property type="match status" value="1"/>
</dbReference>
<evidence type="ECO:0000313" key="6">
    <source>
        <dbReference type="Proteomes" id="UP000484255"/>
    </source>
</evidence>
<protein>
    <submittedName>
        <fullName evidence="5">Flavin reductase family protein</fullName>
    </submittedName>
</protein>